<evidence type="ECO:0000313" key="1">
    <source>
        <dbReference type="EMBL" id="KAJ6237651.1"/>
    </source>
</evidence>
<sequence>MQTHGQMLKVMCQRVKNFLPLFTDSTYCSTCVVFVASEFLEQTIPHERETIVTFSKTRLESVLLILGKILGSLTEKNYSPQDPQFEKLEQSFVILMELLIQSLEASYKMPYEEIGNYQTKFKKKIVSDQIANEVTKIVYNIYFMREHDSFTEMVHRYCGVLFTRISHANYEVVYSKVTSILERIQNKLTEEFKSNELKLIQHLDYDQQKLSGLLTKITLLAGEIPKVYQIPIVNVVRQGIWNWIDYHPEQFTEFYRSGKKMQGNPEILFQKILDWSTSAKKKVQYQYWPLLTMLLVLCPKIILQIGTNDKKVLKSATGKFVENLKKIFKGKDQKKVQTSARCLIDFCKAATYVAKSDQTGLRLMVPKIQELIAPKLLNQKKMIITDVELLVDFLVSSFRLTPTETTKEHYNACLHPNSAPIFKLMLIKSLVQIAQETPLEWNPSIEKTYSRAVDVKQIFYEYLDSLRRLHTNQLSLGKTGSLKSLTNNSNIKKKEREQMELANMQMIIVEESLKLFSADPDFALVSYAINTNNEKKMLSGEIKILFTTLPQCIDNSLSNEITHEGINFLKVLHKSEYILKWGNSDKIVETFFELNSMALYIFANQIIDTQKVTQEKIVLWLNLLLDILRKRNKFLIGHLKNEVLSGRIKLTHDQANTRIENALLMLLCNSDPIIVTQTVECIDCLCQELKLLNEINNTNNTIAASYQNYKKMYQMGRYVTSRIAQQKNIRSLFRRIDTATTGNKPAWTKIHQKWGEKSERILKFERMIEFKSEYVTKSKKTINLEDYNQNLERLEWENDLGFLISLAAVAKKIVLRSTIKESNDKPKLTSVNSSNSINQIDEKEGIGQVVIGTFLGYILELIVSDITYIRGAVVKIITQMSTSVYYIFFKKIQELIKNDFKIWVDGKAGIFEKVNKSQIAVRFLDQIIFVLRGILEQPLTMDDLANVEIENLFITMIKAISRFVVDIPNFTVKIKMCKLITLLMEKRILFCLKEN</sequence>
<dbReference type="Proteomes" id="UP001150062">
    <property type="component" value="Unassembled WGS sequence"/>
</dbReference>
<organism evidence="1 2">
    <name type="scientific">Anaeramoeba flamelloides</name>
    <dbReference type="NCBI Taxonomy" id="1746091"/>
    <lineage>
        <taxon>Eukaryota</taxon>
        <taxon>Metamonada</taxon>
        <taxon>Anaeramoebidae</taxon>
        <taxon>Anaeramoeba</taxon>
    </lineage>
</organism>
<gene>
    <name evidence="1" type="ORF">M0813_27215</name>
</gene>
<dbReference type="InterPro" id="IPR016024">
    <property type="entry name" value="ARM-type_fold"/>
</dbReference>
<proteinExistence type="predicted"/>
<reference evidence="1" key="1">
    <citation type="submission" date="2022-08" db="EMBL/GenBank/DDBJ databases">
        <title>Novel sulfate-reducing endosymbionts in the free-living metamonad Anaeramoeba.</title>
        <authorList>
            <person name="Jerlstrom-Hultqvist J."/>
            <person name="Cepicka I."/>
            <person name="Gallot-Lavallee L."/>
            <person name="Salas-Leiva D."/>
            <person name="Curtis B.A."/>
            <person name="Zahonova K."/>
            <person name="Pipaliya S."/>
            <person name="Dacks J."/>
            <person name="Roger A.J."/>
        </authorList>
    </citation>
    <scope>NUCLEOTIDE SEQUENCE</scope>
    <source>
        <strain evidence="1">Schooner1</strain>
    </source>
</reference>
<dbReference type="EMBL" id="JAOAOG010000239">
    <property type="protein sequence ID" value="KAJ6237651.1"/>
    <property type="molecule type" value="Genomic_DNA"/>
</dbReference>
<evidence type="ECO:0000313" key="2">
    <source>
        <dbReference type="Proteomes" id="UP001150062"/>
    </source>
</evidence>
<comment type="caution">
    <text evidence="1">The sequence shown here is derived from an EMBL/GenBank/DDBJ whole genome shotgun (WGS) entry which is preliminary data.</text>
</comment>
<accession>A0ABQ8XYH0</accession>
<keyword evidence="2" id="KW-1185">Reference proteome</keyword>
<name>A0ABQ8XYH0_9EUKA</name>
<dbReference type="SUPFAM" id="SSF48371">
    <property type="entry name" value="ARM repeat"/>
    <property type="match status" value="1"/>
</dbReference>
<protein>
    <submittedName>
        <fullName evidence="1">Uncharacterized protein</fullName>
    </submittedName>
</protein>